<dbReference type="Proteomes" id="UP000499080">
    <property type="component" value="Unassembled WGS sequence"/>
</dbReference>
<dbReference type="GO" id="GO:0022857">
    <property type="term" value="F:transmembrane transporter activity"/>
    <property type="evidence" value="ECO:0007669"/>
    <property type="project" value="InterPro"/>
</dbReference>
<dbReference type="AlphaFoldDB" id="A0A4Y2W0M8"/>
<dbReference type="InterPro" id="IPR036259">
    <property type="entry name" value="MFS_trans_sf"/>
</dbReference>
<feature type="non-terminal residue" evidence="6">
    <location>
        <position position="1"/>
    </location>
</feature>
<evidence type="ECO:0000256" key="3">
    <source>
        <dbReference type="ARBA" id="ARBA00022989"/>
    </source>
</evidence>
<evidence type="ECO:0000313" key="6">
    <source>
        <dbReference type="EMBL" id="GBO30074.1"/>
    </source>
</evidence>
<gene>
    <name evidence="6" type="ORF">AVEN_96585_1</name>
</gene>
<organism evidence="6 7">
    <name type="scientific">Araneus ventricosus</name>
    <name type="common">Orbweaver spider</name>
    <name type="synonym">Epeira ventricosa</name>
    <dbReference type="NCBI Taxonomy" id="182803"/>
    <lineage>
        <taxon>Eukaryota</taxon>
        <taxon>Metazoa</taxon>
        <taxon>Ecdysozoa</taxon>
        <taxon>Arthropoda</taxon>
        <taxon>Chelicerata</taxon>
        <taxon>Arachnida</taxon>
        <taxon>Araneae</taxon>
        <taxon>Araneomorphae</taxon>
        <taxon>Entelegynae</taxon>
        <taxon>Araneoidea</taxon>
        <taxon>Araneidae</taxon>
        <taxon>Araneus</taxon>
    </lineage>
</organism>
<accession>A0A4Y2W0M8</accession>
<keyword evidence="7" id="KW-1185">Reference proteome</keyword>
<name>A0A4Y2W0M8_ARAVE</name>
<dbReference type="SUPFAM" id="SSF103473">
    <property type="entry name" value="MFS general substrate transporter"/>
    <property type="match status" value="1"/>
</dbReference>
<comment type="caution">
    <text evidence="6">The sequence shown here is derived from an EMBL/GenBank/DDBJ whole genome shotgun (WGS) entry which is preliminary data.</text>
</comment>
<sequence length="130" mass="15449">SEIVSFEYRSIYCFTYKFGFTLTFMVMPLIAWLIPDWFWLHLIFTLPWVSLLCAFWILPETPRWLLTNGKFIELEELLLYAAEKNGKDMKKAKLEINDFIAYHSQVTKSFETSFISLTRGWQRLGFGDKV</sequence>
<reference evidence="6 7" key="1">
    <citation type="journal article" date="2019" name="Sci. Rep.">
        <title>Orb-weaving spider Araneus ventricosus genome elucidates the spidroin gene catalogue.</title>
        <authorList>
            <person name="Kono N."/>
            <person name="Nakamura H."/>
            <person name="Ohtoshi R."/>
            <person name="Moran D.A.P."/>
            <person name="Shinohara A."/>
            <person name="Yoshida Y."/>
            <person name="Fujiwara M."/>
            <person name="Mori M."/>
            <person name="Tomita M."/>
            <person name="Arakawa K."/>
        </authorList>
    </citation>
    <scope>NUCLEOTIDE SEQUENCE [LARGE SCALE GENOMIC DNA]</scope>
</reference>
<evidence type="ECO:0000256" key="2">
    <source>
        <dbReference type="ARBA" id="ARBA00022692"/>
    </source>
</evidence>
<evidence type="ECO:0000256" key="4">
    <source>
        <dbReference type="ARBA" id="ARBA00023136"/>
    </source>
</evidence>
<dbReference type="GO" id="GO:0016020">
    <property type="term" value="C:membrane"/>
    <property type="evidence" value="ECO:0007669"/>
    <property type="project" value="UniProtKB-SubCell"/>
</dbReference>
<dbReference type="InterPro" id="IPR005828">
    <property type="entry name" value="MFS_sugar_transport-like"/>
</dbReference>
<comment type="subcellular location">
    <subcellularLocation>
        <location evidence="1">Membrane</location>
        <topology evidence="1">Multi-pass membrane protein</topology>
    </subcellularLocation>
</comment>
<feature type="transmembrane region" description="Helical" evidence="5">
    <location>
        <begin position="38"/>
        <end position="58"/>
    </location>
</feature>
<dbReference type="OrthoDB" id="5141738at2759"/>
<evidence type="ECO:0000313" key="7">
    <source>
        <dbReference type="Proteomes" id="UP000499080"/>
    </source>
</evidence>
<protein>
    <submittedName>
        <fullName evidence="6">Uncharacterized protein</fullName>
    </submittedName>
</protein>
<feature type="transmembrane region" description="Helical" evidence="5">
    <location>
        <begin position="12"/>
        <end position="32"/>
    </location>
</feature>
<dbReference type="PANTHER" id="PTHR24064">
    <property type="entry name" value="SOLUTE CARRIER FAMILY 22 MEMBER"/>
    <property type="match status" value="1"/>
</dbReference>
<keyword evidence="2 5" id="KW-0812">Transmembrane</keyword>
<dbReference type="Gene3D" id="1.20.1250.20">
    <property type="entry name" value="MFS general substrate transporter like domains"/>
    <property type="match status" value="1"/>
</dbReference>
<proteinExistence type="predicted"/>
<keyword evidence="4 5" id="KW-0472">Membrane</keyword>
<evidence type="ECO:0000256" key="1">
    <source>
        <dbReference type="ARBA" id="ARBA00004141"/>
    </source>
</evidence>
<keyword evidence="3 5" id="KW-1133">Transmembrane helix</keyword>
<dbReference type="EMBL" id="BGPR01053264">
    <property type="protein sequence ID" value="GBO30074.1"/>
    <property type="molecule type" value="Genomic_DNA"/>
</dbReference>
<evidence type="ECO:0000256" key="5">
    <source>
        <dbReference type="SAM" id="Phobius"/>
    </source>
</evidence>
<dbReference type="Pfam" id="PF00083">
    <property type="entry name" value="Sugar_tr"/>
    <property type="match status" value="1"/>
</dbReference>